<evidence type="ECO:0000313" key="3">
    <source>
        <dbReference type="Proteomes" id="UP001459277"/>
    </source>
</evidence>
<name>A0AAW2D188_9ROSI</name>
<protein>
    <recommendedName>
        <fullName evidence="4">Secoisolariciresinol dehydrogenase</fullName>
    </recommendedName>
</protein>
<gene>
    <name evidence="2" type="ORF">SO802_016217</name>
</gene>
<organism evidence="2 3">
    <name type="scientific">Lithocarpus litseifolius</name>
    <dbReference type="NCBI Taxonomy" id="425828"/>
    <lineage>
        <taxon>Eukaryota</taxon>
        <taxon>Viridiplantae</taxon>
        <taxon>Streptophyta</taxon>
        <taxon>Embryophyta</taxon>
        <taxon>Tracheophyta</taxon>
        <taxon>Spermatophyta</taxon>
        <taxon>Magnoliopsida</taxon>
        <taxon>eudicotyledons</taxon>
        <taxon>Gunneridae</taxon>
        <taxon>Pentapetalae</taxon>
        <taxon>rosids</taxon>
        <taxon>fabids</taxon>
        <taxon>Fagales</taxon>
        <taxon>Fagaceae</taxon>
        <taxon>Lithocarpus</taxon>
    </lineage>
</organism>
<dbReference type="InterPro" id="IPR002347">
    <property type="entry name" value="SDR_fam"/>
</dbReference>
<keyword evidence="3" id="KW-1185">Reference proteome</keyword>
<dbReference type="SUPFAM" id="SSF51735">
    <property type="entry name" value="NAD(P)-binding Rossmann-fold domains"/>
    <property type="match status" value="1"/>
</dbReference>
<sequence length="74" mass="7755">MNANSSATPITKRLKGKVALITGGASGIGETTTRLFVRHGANVLIADVQDELGHSVCKDIGSESISYIHCDVTK</sequence>
<dbReference type="PANTHER" id="PTHR42820">
    <property type="entry name" value="SHORT-CHAIN DEHYDROGENASE REDUCTASE"/>
    <property type="match status" value="1"/>
</dbReference>
<dbReference type="Gene3D" id="3.40.50.720">
    <property type="entry name" value="NAD(P)-binding Rossmann-like Domain"/>
    <property type="match status" value="1"/>
</dbReference>
<evidence type="ECO:0000256" key="1">
    <source>
        <dbReference type="ARBA" id="ARBA00006484"/>
    </source>
</evidence>
<proteinExistence type="inferred from homology"/>
<dbReference type="Pfam" id="PF00106">
    <property type="entry name" value="adh_short"/>
    <property type="match status" value="1"/>
</dbReference>
<dbReference type="InterPro" id="IPR036291">
    <property type="entry name" value="NAD(P)-bd_dom_sf"/>
</dbReference>
<dbReference type="PANTHER" id="PTHR42820:SF1">
    <property type="entry name" value="SHORT-CHAIN DEHYDROGENASE_REDUCTASE FAMILY PROTEIN"/>
    <property type="match status" value="1"/>
</dbReference>
<evidence type="ECO:0008006" key="4">
    <source>
        <dbReference type="Google" id="ProtNLM"/>
    </source>
</evidence>
<evidence type="ECO:0000313" key="2">
    <source>
        <dbReference type="EMBL" id="KAL0002436.1"/>
    </source>
</evidence>
<accession>A0AAW2D188</accession>
<dbReference type="Proteomes" id="UP001459277">
    <property type="component" value="Unassembled WGS sequence"/>
</dbReference>
<dbReference type="EMBL" id="JAZDWU010000005">
    <property type="protein sequence ID" value="KAL0002436.1"/>
    <property type="molecule type" value="Genomic_DNA"/>
</dbReference>
<reference evidence="2 3" key="1">
    <citation type="submission" date="2024-01" db="EMBL/GenBank/DDBJ databases">
        <title>A telomere-to-telomere, gap-free genome of sweet tea (Lithocarpus litseifolius).</title>
        <authorList>
            <person name="Zhou J."/>
        </authorList>
    </citation>
    <scope>NUCLEOTIDE SEQUENCE [LARGE SCALE GENOMIC DNA]</scope>
    <source>
        <strain evidence="2">Zhou-2022a</strain>
        <tissue evidence="2">Leaf</tissue>
    </source>
</reference>
<dbReference type="AlphaFoldDB" id="A0AAW2D188"/>
<comment type="similarity">
    <text evidence="1">Belongs to the short-chain dehydrogenases/reductases (SDR) family.</text>
</comment>
<comment type="caution">
    <text evidence="2">The sequence shown here is derived from an EMBL/GenBank/DDBJ whole genome shotgun (WGS) entry which is preliminary data.</text>
</comment>